<feature type="transmembrane region" description="Helical" evidence="2">
    <location>
        <begin position="98"/>
        <end position="118"/>
    </location>
</feature>
<feature type="region of interest" description="Disordered" evidence="1">
    <location>
        <begin position="203"/>
        <end position="257"/>
    </location>
</feature>
<gene>
    <name evidence="3" type="ORF">FM114_07690</name>
</gene>
<protein>
    <submittedName>
        <fullName evidence="3">Gluconate transporter family protein</fullName>
    </submittedName>
</protein>
<dbReference type="AlphaFoldDB" id="A0A1R4JHU0"/>
<keyword evidence="2" id="KW-0472">Membrane</keyword>
<dbReference type="Proteomes" id="UP000188342">
    <property type="component" value="Unassembled WGS sequence"/>
</dbReference>
<evidence type="ECO:0000256" key="1">
    <source>
        <dbReference type="SAM" id="MobiDB-lite"/>
    </source>
</evidence>
<dbReference type="STRING" id="1255658.FM114_07690"/>
<evidence type="ECO:0000256" key="2">
    <source>
        <dbReference type="SAM" id="Phobius"/>
    </source>
</evidence>
<reference evidence="3 4" key="1">
    <citation type="submission" date="2017-02" db="EMBL/GenBank/DDBJ databases">
        <authorList>
            <person name="Peterson S.W."/>
        </authorList>
    </citation>
    <scope>NUCLEOTIDE SEQUENCE [LARGE SCALE GENOMIC DNA]</scope>
    <source>
        <strain evidence="3 4">LSP_Lj1</strain>
    </source>
</reference>
<keyword evidence="2" id="KW-1133">Transmembrane helix</keyword>
<evidence type="ECO:0000313" key="4">
    <source>
        <dbReference type="Proteomes" id="UP000188342"/>
    </source>
</evidence>
<name>A0A1R4JHU0_9ACTN</name>
<keyword evidence="4" id="KW-1185">Reference proteome</keyword>
<feature type="transmembrane region" description="Helical" evidence="2">
    <location>
        <begin position="125"/>
        <end position="143"/>
    </location>
</feature>
<organism evidence="3 4">
    <name type="scientific">Luteococcus japonicus LSP_Lj1</name>
    <dbReference type="NCBI Taxonomy" id="1255658"/>
    <lineage>
        <taxon>Bacteria</taxon>
        <taxon>Bacillati</taxon>
        <taxon>Actinomycetota</taxon>
        <taxon>Actinomycetes</taxon>
        <taxon>Propionibacteriales</taxon>
        <taxon>Propionibacteriaceae</taxon>
        <taxon>Luteococcus</taxon>
    </lineage>
</organism>
<accession>A0A1R4JHU0</accession>
<dbReference type="EMBL" id="FUKQ01000032">
    <property type="protein sequence ID" value="SJN31801.1"/>
    <property type="molecule type" value="Genomic_DNA"/>
</dbReference>
<proteinExistence type="predicted"/>
<evidence type="ECO:0000313" key="3">
    <source>
        <dbReference type="EMBL" id="SJN31801.1"/>
    </source>
</evidence>
<sequence length="257" mass="27321">MKCGGVDSLECPHEADGNARELETAARVRGVAGRDRDRGLAHAPSVTRCRQACGSSAVTTMAGSPPGTRRETCPHRRLDLQRVRVARPRRRGVHVTQGVGTLVLHTKIAIAAVVLLIIRFKIDPVISLIIGSIYLGLAGGVGFPGTAPPCCWSACCPPAPTTRGTSPFVTVFDAMGLHWIGSLIQGVLIVAAMCSLNSGLHTTGRVPSRPSHRSTAASWARPSGRSPWHSAGWRMWPPIPRPTTGCPEDVDAPRGDR</sequence>
<keyword evidence="2" id="KW-0812">Transmembrane</keyword>
<feature type="transmembrane region" description="Helical" evidence="2">
    <location>
        <begin position="177"/>
        <end position="200"/>
    </location>
</feature>